<accession>A0A9N9C5A4</accession>
<dbReference type="Pfam" id="PF13921">
    <property type="entry name" value="Myb_DNA-bind_6"/>
    <property type="match status" value="1"/>
</dbReference>
<dbReference type="Gene3D" id="1.10.10.60">
    <property type="entry name" value="Homeodomain-like"/>
    <property type="match status" value="1"/>
</dbReference>
<dbReference type="CDD" id="cd00167">
    <property type="entry name" value="SANT"/>
    <property type="match status" value="1"/>
</dbReference>
<dbReference type="EMBL" id="CAJVPK010001481">
    <property type="protein sequence ID" value="CAG8588237.1"/>
    <property type="molecule type" value="Genomic_DNA"/>
</dbReference>
<dbReference type="InterPro" id="IPR009057">
    <property type="entry name" value="Homeodomain-like_sf"/>
</dbReference>
<dbReference type="InterPro" id="IPR001005">
    <property type="entry name" value="SANT/Myb"/>
</dbReference>
<gene>
    <name evidence="3" type="ORF">DEBURN_LOCUS8918</name>
</gene>
<dbReference type="AlphaFoldDB" id="A0A9N9C5A4"/>
<feature type="region of interest" description="Disordered" evidence="1">
    <location>
        <begin position="1"/>
        <end position="60"/>
    </location>
</feature>
<reference evidence="3" key="1">
    <citation type="submission" date="2021-06" db="EMBL/GenBank/DDBJ databases">
        <authorList>
            <person name="Kallberg Y."/>
            <person name="Tangrot J."/>
            <person name="Rosling A."/>
        </authorList>
    </citation>
    <scope>NUCLEOTIDE SEQUENCE</scope>
    <source>
        <strain evidence="3">AZ414A</strain>
    </source>
</reference>
<dbReference type="SUPFAM" id="SSF46689">
    <property type="entry name" value="Homeodomain-like"/>
    <property type="match status" value="1"/>
</dbReference>
<dbReference type="Proteomes" id="UP000789706">
    <property type="component" value="Unassembled WGS sequence"/>
</dbReference>
<dbReference type="InterPro" id="IPR017930">
    <property type="entry name" value="Myb_dom"/>
</dbReference>
<evidence type="ECO:0000313" key="3">
    <source>
        <dbReference type="EMBL" id="CAG8588237.1"/>
    </source>
</evidence>
<dbReference type="SMART" id="SM00717">
    <property type="entry name" value="SANT"/>
    <property type="match status" value="2"/>
</dbReference>
<name>A0A9N9C5A4_9GLOM</name>
<protein>
    <submittedName>
        <fullName evidence="3">6565_t:CDS:1</fullName>
    </submittedName>
</protein>
<dbReference type="PROSITE" id="PS51294">
    <property type="entry name" value="HTH_MYB"/>
    <property type="match status" value="1"/>
</dbReference>
<evidence type="ECO:0000259" key="2">
    <source>
        <dbReference type="PROSITE" id="PS51294"/>
    </source>
</evidence>
<feature type="domain" description="HTH myb-type" evidence="2">
    <location>
        <begin position="54"/>
        <end position="112"/>
    </location>
</feature>
<feature type="compositionally biased region" description="Basic and acidic residues" evidence="1">
    <location>
        <begin position="29"/>
        <end position="41"/>
    </location>
</feature>
<keyword evidence="4" id="KW-1185">Reference proteome</keyword>
<dbReference type="OrthoDB" id="2143914at2759"/>
<organism evidence="3 4">
    <name type="scientific">Diversispora eburnea</name>
    <dbReference type="NCBI Taxonomy" id="1213867"/>
    <lineage>
        <taxon>Eukaryota</taxon>
        <taxon>Fungi</taxon>
        <taxon>Fungi incertae sedis</taxon>
        <taxon>Mucoromycota</taxon>
        <taxon>Glomeromycotina</taxon>
        <taxon>Glomeromycetes</taxon>
        <taxon>Diversisporales</taxon>
        <taxon>Diversisporaceae</taxon>
        <taxon>Diversispora</taxon>
    </lineage>
</organism>
<sequence length="187" mass="22520">MSHFENVIITKNEETSQNEPAQNEQNEESMQKEESAQREESVQQFPRINNDRKTKNYRKGRFSEEEDRMLIEKYNMFIGDHKHNIFSVIEQYLNRNPKSLRERYCNHLDPNIDHSELSKEEKAKIKSIYETLKTPSFSEIARILNTYNLKGNRKRRTDLVVRNYLSPRLRKEKRIRDRMSLSVILNQ</sequence>
<proteinExistence type="predicted"/>
<evidence type="ECO:0000313" key="4">
    <source>
        <dbReference type="Proteomes" id="UP000789706"/>
    </source>
</evidence>
<evidence type="ECO:0000256" key="1">
    <source>
        <dbReference type="SAM" id="MobiDB-lite"/>
    </source>
</evidence>
<comment type="caution">
    <text evidence="3">The sequence shown here is derived from an EMBL/GenBank/DDBJ whole genome shotgun (WGS) entry which is preliminary data.</text>
</comment>